<organism evidence="3">
    <name type="scientific">marine sediment metagenome</name>
    <dbReference type="NCBI Taxonomy" id="412755"/>
    <lineage>
        <taxon>unclassified sequences</taxon>
        <taxon>metagenomes</taxon>
        <taxon>ecological metagenomes</taxon>
    </lineage>
</organism>
<dbReference type="EMBL" id="BARU01014824">
    <property type="protein sequence ID" value="GAH37195.1"/>
    <property type="molecule type" value="Genomic_DNA"/>
</dbReference>
<dbReference type="PROSITE" id="PS50005">
    <property type="entry name" value="TPR"/>
    <property type="match status" value="1"/>
</dbReference>
<evidence type="ECO:0000256" key="1">
    <source>
        <dbReference type="ARBA" id="ARBA00022737"/>
    </source>
</evidence>
<sequence>MVYHLQRARSFEEDGDIDAAIGEARLAMEANPKSSRPLRKIGYYYFKKDDLKEAEKWLLKAAQMNSLDVFAFHYLGELYLKRDEIEEASKYFDKAMTISPRHLTRGINFGKILVQRHNIEKAVQVFDKAISLS</sequence>
<dbReference type="PANTHER" id="PTHR12558:SF13">
    <property type="entry name" value="CELL DIVISION CYCLE PROTEIN 27 HOMOLOG"/>
    <property type="match status" value="1"/>
</dbReference>
<protein>
    <submittedName>
        <fullName evidence="3">Uncharacterized protein</fullName>
    </submittedName>
</protein>
<dbReference type="SUPFAM" id="SSF48452">
    <property type="entry name" value="TPR-like"/>
    <property type="match status" value="1"/>
</dbReference>
<evidence type="ECO:0000313" key="3">
    <source>
        <dbReference type="EMBL" id="GAH37195.1"/>
    </source>
</evidence>
<dbReference type="Pfam" id="PF07719">
    <property type="entry name" value="TPR_2"/>
    <property type="match status" value="1"/>
</dbReference>
<dbReference type="PANTHER" id="PTHR12558">
    <property type="entry name" value="CELL DIVISION CYCLE 16,23,27"/>
    <property type="match status" value="1"/>
</dbReference>
<dbReference type="InterPro" id="IPR011990">
    <property type="entry name" value="TPR-like_helical_dom_sf"/>
</dbReference>
<evidence type="ECO:0000256" key="2">
    <source>
        <dbReference type="ARBA" id="ARBA00022803"/>
    </source>
</evidence>
<comment type="caution">
    <text evidence="3">The sequence shown here is derived from an EMBL/GenBank/DDBJ whole genome shotgun (WGS) entry which is preliminary data.</text>
</comment>
<dbReference type="Pfam" id="PF13181">
    <property type="entry name" value="TPR_8"/>
    <property type="match status" value="1"/>
</dbReference>
<keyword evidence="1" id="KW-0677">Repeat</keyword>
<dbReference type="InterPro" id="IPR019734">
    <property type="entry name" value="TPR_rpt"/>
</dbReference>
<gene>
    <name evidence="3" type="ORF">S03H2_25922</name>
</gene>
<dbReference type="AlphaFoldDB" id="X1FXB7"/>
<reference evidence="3" key="1">
    <citation type="journal article" date="2014" name="Front. Microbiol.">
        <title>High frequency of phylogenetically diverse reductive dehalogenase-homologous genes in deep subseafloor sedimentary metagenomes.</title>
        <authorList>
            <person name="Kawai M."/>
            <person name="Futagami T."/>
            <person name="Toyoda A."/>
            <person name="Takaki Y."/>
            <person name="Nishi S."/>
            <person name="Hori S."/>
            <person name="Arai W."/>
            <person name="Tsubouchi T."/>
            <person name="Morono Y."/>
            <person name="Uchiyama I."/>
            <person name="Ito T."/>
            <person name="Fujiyama A."/>
            <person name="Inagaki F."/>
            <person name="Takami H."/>
        </authorList>
    </citation>
    <scope>NUCLEOTIDE SEQUENCE</scope>
    <source>
        <strain evidence="3">Expedition CK06-06</strain>
    </source>
</reference>
<feature type="non-terminal residue" evidence="3">
    <location>
        <position position="133"/>
    </location>
</feature>
<dbReference type="InterPro" id="IPR013105">
    <property type="entry name" value="TPR_2"/>
</dbReference>
<dbReference type="Gene3D" id="1.25.40.10">
    <property type="entry name" value="Tetratricopeptide repeat domain"/>
    <property type="match status" value="1"/>
</dbReference>
<accession>X1FXB7</accession>
<dbReference type="SMART" id="SM00028">
    <property type="entry name" value="TPR"/>
    <property type="match status" value="3"/>
</dbReference>
<proteinExistence type="predicted"/>
<keyword evidence="2" id="KW-0802">TPR repeat</keyword>
<dbReference type="PROSITE" id="PS50293">
    <property type="entry name" value="TPR_REGION"/>
    <property type="match status" value="1"/>
</dbReference>
<name>X1FXB7_9ZZZZ</name>